<dbReference type="EMBL" id="CP150851">
    <property type="protein sequence ID" value="WZW58842.1"/>
    <property type="molecule type" value="Genomic_DNA"/>
</dbReference>
<keyword evidence="1" id="KW-0614">Plasmid</keyword>
<dbReference type="Gene3D" id="3.40.50.2000">
    <property type="entry name" value="Glycogen Phosphorylase B"/>
    <property type="match status" value="1"/>
</dbReference>
<organism evidence="1 2">
    <name type="scientific">Burkholderia pyrrocinia</name>
    <name type="common">Pseudomonas pyrrocinia</name>
    <dbReference type="NCBI Taxonomy" id="60550"/>
    <lineage>
        <taxon>Bacteria</taxon>
        <taxon>Pseudomonadati</taxon>
        <taxon>Pseudomonadota</taxon>
        <taxon>Betaproteobacteria</taxon>
        <taxon>Burkholderiales</taxon>
        <taxon>Burkholderiaceae</taxon>
        <taxon>Burkholderia</taxon>
        <taxon>Burkholderia cepacia complex</taxon>
    </lineage>
</organism>
<geneLocation type="plasmid" evidence="1 2">
    <name>unnamed</name>
</geneLocation>
<keyword evidence="1" id="KW-0808">Transferase</keyword>
<dbReference type="Proteomes" id="UP001484179">
    <property type="component" value="Plasmid unnamed"/>
</dbReference>
<dbReference type="RefSeq" id="WP_342312124.1">
    <property type="nucleotide sequence ID" value="NZ_CP150851.1"/>
</dbReference>
<keyword evidence="1" id="KW-0328">Glycosyltransferase</keyword>
<accession>A0ABZ3BUH4</accession>
<protein>
    <submittedName>
        <fullName evidence="1">Glycosyltransferase</fullName>
        <ecNumber evidence="1">2.4.-.-</ecNumber>
    </submittedName>
</protein>
<evidence type="ECO:0000313" key="2">
    <source>
        <dbReference type="Proteomes" id="UP001484179"/>
    </source>
</evidence>
<dbReference type="GO" id="GO:0016757">
    <property type="term" value="F:glycosyltransferase activity"/>
    <property type="evidence" value="ECO:0007669"/>
    <property type="project" value="UniProtKB-KW"/>
</dbReference>
<evidence type="ECO:0000313" key="1">
    <source>
        <dbReference type="EMBL" id="WZW58842.1"/>
    </source>
</evidence>
<dbReference type="SUPFAM" id="SSF53756">
    <property type="entry name" value="UDP-Glycosyltransferase/glycogen phosphorylase"/>
    <property type="match status" value="1"/>
</dbReference>
<proteinExistence type="predicted"/>
<reference evidence="1 2" key="1">
    <citation type="submission" date="2024-04" db="EMBL/GenBank/DDBJ databases">
        <title>Biological Control Activity of Plant Growth Promoting Rhizobacteria Burkholderia pyrrocinia BX1 against Tobacco black shank Introduction Tobacco black shank (TBS) caused by the oomycete Phytophthora. nicotianae (P. nicotianae) has become a destructive soil.</title>
        <authorList>
            <person name="Liu X."/>
            <person name="Shu C."/>
        </authorList>
    </citation>
    <scope>NUCLEOTIDE SEQUENCE [LARGE SCALE GENOMIC DNA]</scope>
    <source>
        <strain evidence="1 2">BX1</strain>
        <plasmid evidence="1 2">unnamed</plasmid>
    </source>
</reference>
<name>A0ABZ3BUH4_BURPY</name>
<keyword evidence="2" id="KW-1185">Reference proteome</keyword>
<gene>
    <name evidence="1" type="ORF">WN985_34840</name>
</gene>
<dbReference type="Pfam" id="PF13692">
    <property type="entry name" value="Glyco_trans_1_4"/>
    <property type="match status" value="1"/>
</dbReference>
<dbReference type="EC" id="2.4.-.-" evidence="1"/>
<sequence length="330" mass="37017">MKVFILHPGKANYPEIAAYGRCLRTHGFEVFDGDLDAYARFPDRDRCVLWCIMGFYRALPPARFVIHDYRSLSVGRLAAVKDYVKRMLNVRPDLRIFQNARMRDAMAFRDDVRALLLPMGVPDWIFDPAGTDADAEVAARGGADVDAGAVQTPSGRFCYIGEMSRERGFHKVLAAYRDARRDETDTLVLVGHPEPEIRAAFGDTPGIRFVGRVPQPDALRIVRNSEYAVCFFPYHRPHCFQTPTKLLEYASLGKKIVCNDAPSNVRTADELGIQCHVTGATIFDELFPLSRIRASRPDPATMQSLEWGRVIERSGVLAYIDAAVSHRPGI</sequence>